<reference evidence="11" key="1">
    <citation type="submission" date="2020-05" db="EMBL/GenBank/DDBJ databases">
        <authorList>
            <person name="Chiriac C."/>
            <person name="Salcher M."/>
            <person name="Ghai R."/>
            <person name="Kavagutti S V."/>
        </authorList>
    </citation>
    <scope>NUCLEOTIDE SEQUENCE</scope>
</reference>
<dbReference type="AlphaFoldDB" id="A0A6J5YQS3"/>
<keyword evidence="8" id="KW-0642">Proline metabolism</keyword>
<evidence type="ECO:0000256" key="6">
    <source>
        <dbReference type="ARBA" id="ARBA00022827"/>
    </source>
</evidence>
<dbReference type="InterPro" id="IPR015659">
    <property type="entry name" value="Proline_oxidase"/>
</dbReference>
<dbReference type="GO" id="GO:0000166">
    <property type="term" value="F:nucleotide binding"/>
    <property type="evidence" value="ECO:0007669"/>
    <property type="project" value="UniProtKB-KW"/>
</dbReference>
<dbReference type="InterPro" id="IPR002872">
    <property type="entry name" value="Proline_DH_dom"/>
</dbReference>
<evidence type="ECO:0000256" key="8">
    <source>
        <dbReference type="ARBA" id="ARBA00023062"/>
    </source>
</evidence>
<protein>
    <recommendedName>
        <fullName evidence="3">proline dehydrogenase</fullName>
        <ecNumber evidence="3">1.5.5.2</ecNumber>
    </recommendedName>
</protein>
<comment type="catalytic activity">
    <reaction evidence="9">
        <text>L-proline + a quinone = (S)-1-pyrroline-5-carboxylate + a quinol + H(+)</text>
        <dbReference type="Rhea" id="RHEA:23784"/>
        <dbReference type="ChEBI" id="CHEBI:15378"/>
        <dbReference type="ChEBI" id="CHEBI:17388"/>
        <dbReference type="ChEBI" id="CHEBI:24646"/>
        <dbReference type="ChEBI" id="CHEBI:60039"/>
        <dbReference type="ChEBI" id="CHEBI:132124"/>
        <dbReference type="EC" id="1.5.5.2"/>
    </reaction>
</comment>
<dbReference type="Gene3D" id="3.20.20.220">
    <property type="match status" value="1"/>
</dbReference>
<dbReference type="SUPFAM" id="SSF51730">
    <property type="entry name" value="FAD-linked oxidoreductase"/>
    <property type="match status" value="1"/>
</dbReference>
<dbReference type="InterPro" id="IPR029041">
    <property type="entry name" value="FAD-linked_oxidoreductase-like"/>
</dbReference>
<dbReference type="EC" id="1.5.5.2" evidence="3"/>
<dbReference type="PIRSF" id="PIRSF000196">
    <property type="entry name" value="Pro_dehydrog"/>
    <property type="match status" value="1"/>
</dbReference>
<dbReference type="EMBL" id="CAESAJ010000005">
    <property type="protein sequence ID" value="CAB4330350.1"/>
    <property type="molecule type" value="Genomic_DNA"/>
</dbReference>
<evidence type="ECO:0000313" key="11">
    <source>
        <dbReference type="EMBL" id="CAB4330350.1"/>
    </source>
</evidence>
<evidence type="ECO:0000256" key="7">
    <source>
        <dbReference type="ARBA" id="ARBA00023002"/>
    </source>
</evidence>
<comment type="pathway">
    <text evidence="2">Amino-acid degradation; L-proline degradation into L-glutamate; L-glutamate from L-proline: step 1/2.</text>
</comment>
<proteinExistence type="predicted"/>
<feature type="domain" description="Proline dehydrogenase" evidence="10">
    <location>
        <begin position="94"/>
        <end position="349"/>
    </location>
</feature>
<evidence type="ECO:0000256" key="5">
    <source>
        <dbReference type="ARBA" id="ARBA00022741"/>
    </source>
</evidence>
<comment type="cofactor">
    <cofactor evidence="1">
        <name>FAD</name>
        <dbReference type="ChEBI" id="CHEBI:57692"/>
    </cofactor>
</comment>
<name>A0A6J5YQS3_9ZZZZ</name>
<evidence type="ECO:0000256" key="2">
    <source>
        <dbReference type="ARBA" id="ARBA00004739"/>
    </source>
</evidence>
<keyword evidence="7" id="KW-0560">Oxidoreductase</keyword>
<keyword evidence="6" id="KW-0274">FAD</keyword>
<organism evidence="11">
    <name type="scientific">freshwater metagenome</name>
    <dbReference type="NCBI Taxonomy" id="449393"/>
    <lineage>
        <taxon>unclassified sequences</taxon>
        <taxon>metagenomes</taxon>
        <taxon>ecological metagenomes</taxon>
    </lineage>
</organism>
<dbReference type="UniPathway" id="UPA00261">
    <property type="reaction ID" value="UER00373"/>
</dbReference>
<dbReference type="GO" id="GO:0010133">
    <property type="term" value="P:L-proline catabolic process to L-glutamate"/>
    <property type="evidence" value="ECO:0007669"/>
    <property type="project" value="UniProtKB-UniPathway"/>
</dbReference>
<evidence type="ECO:0000256" key="9">
    <source>
        <dbReference type="ARBA" id="ARBA00048779"/>
    </source>
</evidence>
<dbReference type="Pfam" id="PF01619">
    <property type="entry name" value="Pro_dh"/>
    <property type="match status" value="1"/>
</dbReference>
<evidence type="ECO:0000256" key="1">
    <source>
        <dbReference type="ARBA" id="ARBA00001974"/>
    </source>
</evidence>
<evidence type="ECO:0000256" key="4">
    <source>
        <dbReference type="ARBA" id="ARBA00022630"/>
    </source>
</evidence>
<sequence>MCFGSDKPAGASAYALSEIGIQLYCQKGAESVCVNLRSPTFNGTGSERHRSAMIRKSLVAASRSPKLEHLVSTSPLSRAVVNRFVAGNTTMDAITKAAELRDKGLYSTLDRLGEDTHDRAQADATTQAYVELLHGIGAAGLSEWAEVSVKLSAVGQALPDIGQQVALENALTICRAANEVATTVTFDMEDHTTIDSTLDILSKVREQFPSTGGVLQAQLYRTEDDIKKHSFSGSRIRLCKGAYAEGPDVAHIERLDIDKSYVRSMRALVDSQGYPMFATHDPRLIQIGQALTLRSGRAKDSYEFQMLLGVRPEEQERLAGLGYKVRVYVPFGNQWYPYLMRRMAEKPANLALFLRSLIQRS</sequence>
<evidence type="ECO:0000259" key="10">
    <source>
        <dbReference type="Pfam" id="PF01619"/>
    </source>
</evidence>
<keyword evidence="5" id="KW-0547">Nucleotide-binding</keyword>
<dbReference type="PANTHER" id="PTHR13914:SF0">
    <property type="entry name" value="PROLINE DEHYDROGENASE 1, MITOCHONDRIAL"/>
    <property type="match status" value="1"/>
</dbReference>
<dbReference type="PANTHER" id="PTHR13914">
    <property type="entry name" value="PROLINE OXIDASE"/>
    <property type="match status" value="1"/>
</dbReference>
<dbReference type="InterPro" id="IPR008219">
    <property type="entry name" value="PRODH_bac_arc"/>
</dbReference>
<accession>A0A6J5YQS3</accession>
<dbReference type="GO" id="GO:0004657">
    <property type="term" value="F:proline dehydrogenase activity"/>
    <property type="evidence" value="ECO:0007669"/>
    <property type="project" value="UniProtKB-EC"/>
</dbReference>
<keyword evidence="4" id="KW-0285">Flavoprotein</keyword>
<evidence type="ECO:0000256" key="3">
    <source>
        <dbReference type="ARBA" id="ARBA00012695"/>
    </source>
</evidence>
<gene>
    <name evidence="11" type="ORF">UFOPK3770_00116</name>
</gene>